<protein>
    <recommendedName>
        <fullName evidence="6">UDP-glucose/GDP-mannose dehydrogenase dimerisation domain-containing protein</fullName>
    </recommendedName>
</protein>
<dbReference type="Gene3D" id="3.40.50.720">
    <property type="entry name" value="NAD(P)-binding Rossmann-like Domain"/>
    <property type="match status" value="2"/>
</dbReference>
<feature type="domain" description="UDP-glucose/GDP-mannose dehydrogenase N-terminal" evidence="3">
    <location>
        <begin position="40"/>
        <end position="133"/>
    </location>
</feature>
<evidence type="ECO:0000313" key="5">
    <source>
        <dbReference type="Proteomes" id="UP000178264"/>
    </source>
</evidence>
<proteinExistence type="inferred from homology"/>
<dbReference type="InterPro" id="IPR036291">
    <property type="entry name" value="NAD(P)-bd_dom_sf"/>
</dbReference>
<dbReference type="InterPro" id="IPR014026">
    <property type="entry name" value="UDP-Glc/GDP-Man_DH_dimer"/>
</dbReference>
<comment type="caution">
    <text evidence="4">The sequence shown here is derived from an EMBL/GenBank/DDBJ whole genome shotgun (WGS) entry which is preliminary data.</text>
</comment>
<dbReference type="SUPFAM" id="SSF48179">
    <property type="entry name" value="6-phosphogluconate dehydrogenase C-terminal domain-like"/>
    <property type="match status" value="1"/>
</dbReference>
<dbReference type="InterPro" id="IPR001732">
    <property type="entry name" value="UDP-Glc/GDP-Man_DH_N"/>
</dbReference>
<dbReference type="Pfam" id="PF00984">
    <property type="entry name" value="UDPG_MGDP_dh"/>
    <property type="match status" value="1"/>
</dbReference>
<dbReference type="PANTHER" id="PTHR43750:SF3">
    <property type="entry name" value="UDP-GLUCOSE 6-DEHYDROGENASE TUAD"/>
    <property type="match status" value="1"/>
</dbReference>
<reference evidence="4 5" key="1">
    <citation type="journal article" date="2016" name="Nat. Commun.">
        <title>Thousands of microbial genomes shed light on interconnected biogeochemical processes in an aquifer system.</title>
        <authorList>
            <person name="Anantharaman K."/>
            <person name="Brown C.T."/>
            <person name="Hug L.A."/>
            <person name="Sharon I."/>
            <person name="Castelle C.J."/>
            <person name="Probst A.J."/>
            <person name="Thomas B.C."/>
            <person name="Singh A."/>
            <person name="Wilkins M.J."/>
            <person name="Karaoz U."/>
            <person name="Brodie E.L."/>
            <person name="Williams K.H."/>
            <person name="Hubbard S.S."/>
            <person name="Banfield J.F."/>
        </authorList>
    </citation>
    <scope>NUCLEOTIDE SEQUENCE [LARGE SCALE GENOMIC DNA]</scope>
</reference>
<dbReference type="EMBL" id="MGER01000028">
    <property type="protein sequence ID" value="OGL88497.1"/>
    <property type="molecule type" value="Genomic_DNA"/>
</dbReference>
<dbReference type="GO" id="GO:0051287">
    <property type="term" value="F:NAD binding"/>
    <property type="evidence" value="ECO:0007669"/>
    <property type="project" value="InterPro"/>
</dbReference>
<sequence>MSTDRKTIGIIGMGTVGKAMLSVFPHAIGYSPHEYAQNRDRIKECDLVFICAPTPHVPEKGCDTSAVEESFALLQKSAIVVIRSTVPPGTTERLQQHYPAYKLLFNPEFLSEATAIADTQSPFRQIIGYTKESFPIAGEIRDLLPLAAFTRLMPATEAELVKYWSNTFYATKVVFANQMYDLCRKLDIDYETVKECVRADARIGRWHLEIFNNLFSAARKDHRGYGGKCLPKDIKNLIHFANEKGVPLKLLQKVDALNEKLKNEAPQASLPRPERP</sequence>
<dbReference type="GO" id="GO:0016616">
    <property type="term" value="F:oxidoreductase activity, acting on the CH-OH group of donors, NAD or NADP as acceptor"/>
    <property type="evidence" value="ECO:0007669"/>
    <property type="project" value="InterPro"/>
</dbReference>
<feature type="domain" description="UDP-glucose/GDP-mannose dehydrogenase dimerisation" evidence="2">
    <location>
        <begin position="157"/>
        <end position="259"/>
    </location>
</feature>
<evidence type="ECO:0008006" key="6">
    <source>
        <dbReference type="Google" id="ProtNLM"/>
    </source>
</evidence>
<dbReference type="Gene3D" id="1.20.5.100">
    <property type="entry name" value="Cytochrome c1, transmembrane anchor, C-terminal"/>
    <property type="match status" value="1"/>
</dbReference>
<evidence type="ECO:0000259" key="3">
    <source>
        <dbReference type="Pfam" id="PF03721"/>
    </source>
</evidence>
<dbReference type="Pfam" id="PF03721">
    <property type="entry name" value="UDPG_MGDP_dh_N"/>
    <property type="match status" value="1"/>
</dbReference>
<evidence type="ECO:0000259" key="2">
    <source>
        <dbReference type="Pfam" id="PF00984"/>
    </source>
</evidence>
<organism evidence="4 5">
    <name type="scientific">Candidatus Uhrbacteria bacterium RIFCSPLOWO2_02_FULL_49_11</name>
    <dbReference type="NCBI Taxonomy" id="1802409"/>
    <lineage>
        <taxon>Bacteria</taxon>
        <taxon>Candidatus Uhriibacteriota</taxon>
    </lineage>
</organism>
<accession>A0A1F7VER9</accession>
<dbReference type="Proteomes" id="UP000178264">
    <property type="component" value="Unassembled WGS sequence"/>
</dbReference>
<evidence type="ECO:0000256" key="1">
    <source>
        <dbReference type="ARBA" id="ARBA00006601"/>
    </source>
</evidence>
<dbReference type="AlphaFoldDB" id="A0A1F7VER9"/>
<dbReference type="PANTHER" id="PTHR43750">
    <property type="entry name" value="UDP-GLUCOSE 6-DEHYDROGENASE TUAD"/>
    <property type="match status" value="1"/>
</dbReference>
<name>A0A1F7VER9_9BACT</name>
<gene>
    <name evidence="4" type="ORF">A3I42_00110</name>
</gene>
<evidence type="ECO:0000313" key="4">
    <source>
        <dbReference type="EMBL" id="OGL88497.1"/>
    </source>
</evidence>
<comment type="similarity">
    <text evidence="1">Belongs to the UDP-glucose/GDP-mannose dehydrogenase family.</text>
</comment>
<dbReference type="InterPro" id="IPR008927">
    <property type="entry name" value="6-PGluconate_DH-like_C_sf"/>
</dbReference>
<dbReference type="SUPFAM" id="SSF51735">
    <property type="entry name" value="NAD(P)-binding Rossmann-fold domains"/>
    <property type="match status" value="1"/>
</dbReference>